<dbReference type="AlphaFoldDB" id="A0A3N1Y2Y3"/>
<evidence type="ECO:0000259" key="6">
    <source>
        <dbReference type="PROSITE" id="PS51820"/>
    </source>
</evidence>
<evidence type="ECO:0000313" key="7">
    <source>
        <dbReference type="EMBL" id="ROR32868.1"/>
    </source>
</evidence>
<evidence type="ECO:0000313" key="8">
    <source>
        <dbReference type="Proteomes" id="UP000276634"/>
    </source>
</evidence>
<accession>A0A3N1Y2Y3</accession>
<keyword evidence="2 5" id="KW-0732">Signal</keyword>
<dbReference type="InterPro" id="IPR037524">
    <property type="entry name" value="PA14/GLEYA"/>
</dbReference>
<proteinExistence type="inferred from homology"/>
<dbReference type="NCBIfam" id="TIGR02148">
    <property type="entry name" value="Fibro_Slime"/>
    <property type="match status" value="1"/>
</dbReference>
<dbReference type="InterPro" id="IPR051154">
    <property type="entry name" value="Prespore-cell_inducing_factor"/>
</dbReference>
<evidence type="ECO:0000256" key="2">
    <source>
        <dbReference type="ARBA" id="ARBA00022729"/>
    </source>
</evidence>
<name>A0A3N1Y2Y3_9GAMM</name>
<evidence type="ECO:0000256" key="3">
    <source>
        <dbReference type="ARBA" id="ARBA00023180"/>
    </source>
</evidence>
<feature type="signal peptide" evidence="5">
    <location>
        <begin position="1"/>
        <end position="27"/>
    </location>
</feature>
<feature type="domain" description="PA14" evidence="6">
    <location>
        <begin position="83"/>
        <end position="242"/>
    </location>
</feature>
<protein>
    <submittedName>
        <fullName evidence="7">Fibro-slime domain-containing protein</fullName>
    </submittedName>
</protein>
<sequence length="294" mass="30024">MRLLADGRTGRALGLAVLMLGSGAAGAVTLTGTIRDFCAPDIPGTCTRLADFEGAITGVVTGMVSPTLNAAGLPDYVGGGAGATNAANFARWYTDAPGFNTPIPYALTLTETAPGSGVFSFASSAFFPVDGMGFGNQGRSHNYHFTLHLEGQTSFRAADSFTFTGDDDLWIYVGGRLAIDLGGVHGAASKTITGADLLALGLEEDTLYDLDVFFAERHTVASNFNITTSFRIAPPSSVPEPVGRAPRSGAQAEGVDRAPDPLVQGASGLHEGVRVRKQGAPAAGGGVGGGEARG</sequence>
<dbReference type="Pfam" id="PF07691">
    <property type="entry name" value="PA14"/>
    <property type="match status" value="1"/>
</dbReference>
<evidence type="ECO:0000256" key="5">
    <source>
        <dbReference type="SAM" id="SignalP"/>
    </source>
</evidence>
<comment type="similarity">
    <text evidence="1">Belongs to the prespore-cell-inducing factor family.</text>
</comment>
<reference evidence="7 8" key="1">
    <citation type="submission" date="2018-11" db="EMBL/GenBank/DDBJ databases">
        <title>Genomic Encyclopedia of Type Strains, Phase IV (KMG-IV): sequencing the most valuable type-strain genomes for metagenomic binning, comparative biology and taxonomic classification.</title>
        <authorList>
            <person name="Goeker M."/>
        </authorList>
    </citation>
    <scope>NUCLEOTIDE SEQUENCE [LARGE SCALE GENOMIC DNA]</scope>
    <source>
        <strain evidence="7 8">DSM 100275</strain>
    </source>
</reference>
<keyword evidence="3" id="KW-0325">Glycoprotein</keyword>
<comment type="caution">
    <text evidence="7">The sequence shown here is derived from an EMBL/GenBank/DDBJ whole genome shotgun (WGS) entry which is preliminary data.</text>
</comment>
<feature type="chain" id="PRO_5017972503" evidence="5">
    <location>
        <begin position="28"/>
        <end position="294"/>
    </location>
</feature>
<dbReference type="GO" id="GO:0005576">
    <property type="term" value="C:extracellular region"/>
    <property type="evidence" value="ECO:0007669"/>
    <property type="project" value="TreeGrafter"/>
</dbReference>
<gene>
    <name evidence="7" type="ORF">EDC57_2082</name>
</gene>
<feature type="region of interest" description="Disordered" evidence="4">
    <location>
        <begin position="235"/>
        <end position="294"/>
    </location>
</feature>
<feature type="compositionally biased region" description="Gly residues" evidence="4">
    <location>
        <begin position="282"/>
        <end position="294"/>
    </location>
</feature>
<dbReference type="PANTHER" id="PTHR31137">
    <property type="entry name" value="PROTEIN PSIB-RELATED-RELATED"/>
    <property type="match status" value="1"/>
</dbReference>
<dbReference type="InterPro" id="IPR011658">
    <property type="entry name" value="PA14_dom"/>
</dbReference>
<evidence type="ECO:0000256" key="1">
    <source>
        <dbReference type="ARBA" id="ARBA00008709"/>
    </source>
</evidence>
<evidence type="ECO:0000256" key="4">
    <source>
        <dbReference type="SAM" id="MobiDB-lite"/>
    </source>
</evidence>
<keyword evidence="8" id="KW-1185">Reference proteome</keyword>
<organism evidence="7 8">
    <name type="scientific">Inmirania thermothiophila</name>
    <dbReference type="NCBI Taxonomy" id="1750597"/>
    <lineage>
        <taxon>Bacteria</taxon>
        <taxon>Pseudomonadati</taxon>
        <taxon>Pseudomonadota</taxon>
        <taxon>Gammaproteobacteria</taxon>
        <taxon>Chromatiales</taxon>
        <taxon>Ectothiorhodospiraceae</taxon>
        <taxon>Inmirania</taxon>
    </lineage>
</organism>
<dbReference type="InterPro" id="IPR011874">
    <property type="entry name" value="Fibro_Slime"/>
</dbReference>
<dbReference type="Proteomes" id="UP000276634">
    <property type="component" value="Unassembled WGS sequence"/>
</dbReference>
<dbReference type="OrthoDB" id="9758386at2"/>
<dbReference type="EMBL" id="RJVI01000002">
    <property type="protein sequence ID" value="ROR32868.1"/>
    <property type="molecule type" value="Genomic_DNA"/>
</dbReference>
<dbReference type="PROSITE" id="PS51820">
    <property type="entry name" value="PA14"/>
    <property type="match status" value="1"/>
</dbReference>